<evidence type="ECO:0000313" key="2">
    <source>
        <dbReference type="EMBL" id="TQD79310.1"/>
    </source>
</evidence>
<name>A0A540KYN2_MALBA</name>
<accession>A0A540KYN2</accession>
<keyword evidence="1" id="KW-0472">Membrane</keyword>
<keyword evidence="3" id="KW-1185">Reference proteome</keyword>
<keyword evidence="1" id="KW-1133">Transmembrane helix</keyword>
<dbReference type="AlphaFoldDB" id="A0A540KYN2"/>
<sequence>MYPAMHSPTITSPAFSTAGLIAISLLISILPQLQKSNRSEVAELGVGEVDSQWFDRRCLVETCEDQRWLLSDLWGGTH</sequence>
<evidence type="ECO:0000313" key="3">
    <source>
        <dbReference type="Proteomes" id="UP000315295"/>
    </source>
</evidence>
<dbReference type="EMBL" id="VIEB01000865">
    <property type="protein sequence ID" value="TQD79310.1"/>
    <property type="molecule type" value="Genomic_DNA"/>
</dbReference>
<comment type="caution">
    <text evidence="2">The sequence shown here is derived from an EMBL/GenBank/DDBJ whole genome shotgun (WGS) entry which is preliminary data.</text>
</comment>
<dbReference type="Proteomes" id="UP000315295">
    <property type="component" value="Unassembled WGS sequence"/>
</dbReference>
<organism evidence="2 3">
    <name type="scientific">Malus baccata</name>
    <name type="common">Siberian crab apple</name>
    <name type="synonym">Pyrus baccata</name>
    <dbReference type="NCBI Taxonomy" id="106549"/>
    <lineage>
        <taxon>Eukaryota</taxon>
        <taxon>Viridiplantae</taxon>
        <taxon>Streptophyta</taxon>
        <taxon>Embryophyta</taxon>
        <taxon>Tracheophyta</taxon>
        <taxon>Spermatophyta</taxon>
        <taxon>Magnoliopsida</taxon>
        <taxon>eudicotyledons</taxon>
        <taxon>Gunneridae</taxon>
        <taxon>Pentapetalae</taxon>
        <taxon>rosids</taxon>
        <taxon>fabids</taxon>
        <taxon>Rosales</taxon>
        <taxon>Rosaceae</taxon>
        <taxon>Amygdaloideae</taxon>
        <taxon>Maleae</taxon>
        <taxon>Malus</taxon>
    </lineage>
</organism>
<gene>
    <name evidence="2" type="ORF">C1H46_035147</name>
</gene>
<reference evidence="2 3" key="1">
    <citation type="journal article" date="2019" name="G3 (Bethesda)">
        <title>Sequencing of a Wild Apple (Malus baccata) Genome Unravels the Differences Between Cultivated and Wild Apple Species Regarding Disease Resistance and Cold Tolerance.</title>
        <authorList>
            <person name="Chen X."/>
        </authorList>
    </citation>
    <scope>NUCLEOTIDE SEQUENCE [LARGE SCALE GENOMIC DNA]</scope>
    <source>
        <strain evidence="3">cv. Shandingzi</strain>
        <tissue evidence="2">Leaves</tissue>
    </source>
</reference>
<evidence type="ECO:0000256" key="1">
    <source>
        <dbReference type="SAM" id="Phobius"/>
    </source>
</evidence>
<proteinExistence type="predicted"/>
<feature type="transmembrane region" description="Helical" evidence="1">
    <location>
        <begin position="12"/>
        <end position="30"/>
    </location>
</feature>
<keyword evidence="1" id="KW-0812">Transmembrane</keyword>
<protein>
    <submittedName>
        <fullName evidence="2">Uncharacterized protein</fullName>
    </submittedName>
</protein>